<dbReference type="AlphaFoldDB" id="A0A9D1KXQ1"/>
<dbReference type="PROSITE" id="PS51186">
    <property type="entry name" value="GNAT"/>
    <property type="match status" value="1"/>
</dbReference>
<evidence type="ECO:0000259" key="1">
    <source>
        <dbReference type="PROSITE" id="PS51186"/>
    </source>
</evidence>
<evidence type="ECO:0000313" key="3">
    <source>
        <dbReference type="Proteomes" id="UP000824164"/>
    </source>
</evidence>
<feature type="domain" description="N-acetyltransferase" evidence="1">
    <location>
        <begin position="3"/>
        <end position="171"/>
    </location>
</feature>
<name>A0A9D1KXQ1_9FIRM</name>
<organism evidence="2 3">
    <name type="scientific">Candidatus Onthocola gallistercoris</name>
    <dbReference type="NCBI Taxonomy" id="2840876"/>
    <lineage>
        <taxon>Bacteria</taxon>
        <taxon>Bacillati</taxon>
        <taxon>Bacillota</taxon>
        <taxon>Bacilli</taxon>
        <taxon>Candidatus Onthocola</taxon>
    </lineage>
</organism>
<gene>
    <name evidence="2" type="ORF">IAB63_05730</name>
</gene>
<dbReference type="GO" id="GO:0016747">
    <property type="term" value="F:acyltransferase activity, transferring groups other than amino-acyl groups"/>
    <property type="evidence" value="ECO:0007669"/>
    <property type="project" value="InterPro"/>
</dbReference>
<accession>A0A9D1KXQ1</accession>
<proteinExistence type="predicted"/>
<evidence type="ECO:0000313" key="2">
    <source>
        <dbReference type="EMBL" id="HIU02735.1"/>
    </source>
</evidence>
<dbReference type="Gene3D" id="3.40.630.30">
    <property type="match status" value="1"/>
</dbReference>
<protein>
    <submittedName>
        <fullName evidence="2">GNAT family N-acetyltransferase</fullName>
    </submittedName>
</protein>
<sequence length="172" mass="18909">MDYSFRKADPSHIPAIVRLMAEAVDTAADPDWFVADDENYIRAHISHKGFTVLALSDGGDAAGFFAIDFPGTDPGNLGRFLDMDDDQLSAVAHMDTAVVTSAARGHHLQARMLAAAEELLQDSSYRYYMCTVHPDNVFSLNNMLASGYRIADTRLCYGGLPRHILLKEKASK</sequence>
<reference evidence="2" key="1">
    <citation type="submission" date="2020-10" db="EMBL/GenBank/DDBJ databases">
        <authorList>
            <person name="Gilroy R."/>
        </authorList>
    </citation>
    <scope>NUCLEOTIDE SEQUENCE</scope>
    <source>
        <strain evidence="2">CHK187-14744</strain>
    </source>
</reference>
<dbReference type="SUPFAM" id="SSF55729">
    <property type="entry name" value="Acyl-CoA N-acyltransferases (Nat)"/>
    <property type="match status" value="1"/>
</dbReference>
<dbReference type="InterPro" id="IPR016181">
    <property type="entry name" value="Acyl_CoA_acyltransferase"/>
</dbReference>
<comment type="caution">
    <text evidence="2">The sequence shown here is derived from an EMBL/GenBank/DDBJ whole genome shotgun (WGS) entry which is preliminary data.</text>
</comment>
<dbReference type="EMBL" id="DVLT01000038">
    <property type="protein sequence ID" value="HIU02735.1"/>
    <property type="molecule type" value="Genomic_DNA"/>
</dbReference>
<dbReference type="InterPro" id="IPR000182">
    <property type="entry name" value="GNAT_dom"/>
</dbReference>
<reference evidence="2" key="2">
    <citation type="journal article" date="2021" name="PeerJ">
        <title>Extensive microbial diversity within the chicken gut microbiome revealed by metagenomics and culture.</title>
        <authorList>
            <person name="Gilroy R."/>
            <person name="Ravi A."/>
            <person name="Getino M."/>
            <person name="Pursley I."/>
            <person name="Horton D.L."/>
            <person name="Alikhan N.F."/>
            <person name="Baker D."/>
            <person name="Gharbi K."/>
            <person name="Hall N."/>
            <person name="Watson M."/>
            <person name="Adriaenssens E.M."/>
            <person name="Foster-Nyarko E."/>
            <person name="Jarju S."/>
            <person name="Secka A."/>
            <person name="Antonio M."/>
            <person name="Oren A."/>
            <person name="Chaudhuri R.R."/>
            <person name="La Ragione R."/>
            <person name="Hildebrand F."/>
            <person name="Pallen M.J."/>
        </authorList>
    </citation>
    <scope>NUCLEOTIDE SEQUENCE</scope>
    <source>
        <strain evidence="2">CHK187-14744</strain>
    </source>
</reference>
<dbReference type="Proteomes" id="UP000824164">
    <property type="component" value="Unassembled WGS sequence"/>
</dbReference>